<feature type="compositionally biased region" description="Low complexity" evidence="1">
    <location>
        <begin position="133"/>
        <end position="145"/>
    </location>
</feature>
<keyword evidence="3" id="KW-1185">Reference proteome</keyword>
<evidence type="ECO:0000313" key="3">
    <source>
        <dbReference type="Proteomes" id="UP000735302"/>
    </source>
</evidence>
<dbReference type="EMBL" id="BLXT01005083">
    <property type="protein sequence ID" value="GFO19715.1"/>
    <property type="molecule type" value="Genomic_DNA"/>
</dbReference>
<gene>
    <name evidence="2" type="ORF">PoB_004622000</name>
</gene>
<name>A0AAV4BJR2_9GAST</name>
<organism evidence="2 3">
    <name type="scientific">Plakobranchus ocellatus</name>
    <dbReference type="NCBI Taxonomy" id="259542"/>
    <lineage>
        <taxon>Eukaryota</taxon>
        <taxon>Metazoa</taxon>
        <taxon>Spiralia</taxon>
        <taxon>Lophotrochozoa</taxon>
        <taxon>Mollusca</taxon>
        <taxon>Gastropoda</taxon>
        <taxon>Heterobranchia</taxon>
        <taxon>Euthyneura</taxon>
        <taxon>Panpulmonata</taxon>
        <taxon>Sacoglossa</taxon>
        <taxon>Placobranchoidea</taxon>
        <taxon>Plakobranchidae</taxon>
        <taxon>Plakobranchus</taxon>
    </lineage>
</organism>
<accession>A0AAV4BJR2</accession>
<comment type="caution">
    <text evidence="2">The sequence shown here is derived from an EMBL/GenBank/DDBJ whole genome shotgun (WGS) entry which is preliminary data.</text>
</comment>
<dbReference type="Proteomes" id="UP000735302">
    <property type="component" value="Unassembled WGS sequence"/>
</dbReference>
<reference evidence="2 3" key="1">
    <citation type="journal article" date="2021" name="Elife">
        <title>Chloroplast acquisition without the gene transfer in kleptoplastic sea slugs, Plakobranchus ocellatus.</title>
        <authorList>
            <person name="Maeda T."/>
            <person name="Takahashi S."/>
            <person name="Yoshida T."/>
            <person name="Shimamura S."/>
            <person name="Takaki Y."/>
            <person name="Nagai Y."/>
            <person name="Toyoda A."/>
            <person name="Suzuki Y."/>
            <person name="Arimoto A."/>
            <person name="Ishii H."/>
            <person name="Satoh N."/>
            <person name="Nishiyama T."/>
            <person name="Hasebe M."/>
            <person name="Maruyama T."/>
            <person name="Minagawa J."/>
            <person name="Obokata J."/>
            <person name="Shigenobu S."/>
        </authorList>
    </citation>
    <scope>NUCLEOTIDE SEQUENCE [LARGE SCALE GENOMIC DNA]</scope>
</reference>
<evidence type="ECO:0000256" key="1">
    <source>
        <dbReference type="SAM" id="MobiDB-lite"/>
    </source>
</evidence>
<sequence>MNFISSAQHVADPGLHQSINYAHDLVASLGGRAGGIIRVNEPAGHQATSWFISRVFNLSLLPQPEALTSHTWTLILTPPWSALTNPRTQLLVLGYWESPIHRPLPQAALTLFDGDDALTALSSKFPNKSRHAPSTSPTESESSTTQRVFPESLSAAWKSDAH</sequence>
<evidence type="ECO:0000313" key="2">
    <source>
        <dbReference type="EMBL" id="GFO19715.1"/>
    </source>
</evidence>
<feature type="region of interest" description="Disordered" evidence="1">
    <location>
        <begin position="123"/>
        <end position="162"/>
    </location>
</feature>
<dbReference type="AlphaFoldDB" id="A0AAV4BJR2"/>
<protein>
    <submittedName>
        <fullName evidence="2">Uncharacterized protein</fullName>
    </submittedName>
</protein>
<proteinExistence type="predicted"/>